<evidence type="ECO:0000313" key="4">
    <source>
        <dbReference type="EMBL" id="KAB0677064.1"/>
    </source>
</evidence>
<reference evidence="4 5" key="1">
    <citation type="submission" date="2019-09" db="EMBL/GenBank/DDBJ databases">
        <title>YIM 132180 draft genome.</title>
        <authorList>
            <person name="Zhang K."/>
        </authorList>
    </citation>
    <scope>NUCLEOTIDE SEQUENCE [LARGE SCALE GENOMIC DNA]</scope>
    <source>
        <strain evidence="4 5">YIM 132180</strain>
    </source>
</reference>
<evidence type="ECO:0000259" key="2">
    <source>
        <dbReference type="Pfam" id="PF00156"/>
    </source>
</evidence>
<dbReference type="Pfam" id="PF18912">
    <property type="entry name" value="DZR_2"/>
    <property type="match status" value="1"/>
</dbReference>
<feature type="domain" description="Phosphoribosyltransferase" evidence="2">
    <location>
        <begin position="206"/>
        <end position="251"/>
    </location>
</feature>
<evidence type="ECO:0000256" key="1">
    <source>
        <dbReference type="ARBA" id="ARBA00008007"/>
    </source>
</evidence>
<keyword evidence="5" id="KW-1185">Reference proteome</keyword>
<name>A0A7V7TV76_9HYPH</name>
<dbReference type="PANTHER" id="PTHR47505">
    <property type="entry name" value="DNA UTILIZATION PROTEIN YHGH"/>
    <property type="match status" value="1"/>
</dbReference>
<dbReference type="RefSeq" id="WP_150972699.1">
    <property type="nucleotide sequence ID" value="NZ_VZDO01000019.1"/>
</dbReference>
<evidence type="ECO:0000313" key="5">
    <source>
        <dbReference type="Proteomes" id="UP000432089"/>
    </source>
</evidence>
<dbReference type="InterPro" id="IPR029057">
    <property type="entry name" value="PRTase-like"/>
</dbReference>
<dbReference type="EMBL" id="VZDO01000019">
    <property type="protein sequence ID" value="KAB0677064.1"/>
    <property type="molecule type" value="Genomic_DNA"/>
</dbReference>
<feature type="domain" description="Double zinc ribbon" evidence="3">
    <location>
        <begin position="23"/>
        <end position="69"/>
    </location>
</feature>
<dbReference type="Gene3D" id="3.40.50.2020">
    <property type="match status" value="1"/>
</dbReference>
<comment type="similarity">
    <text evidence="1">Belongs to the ComF/GntX family.</text>
</comment>
<dbReference type="InterPro" id="IPR051910">
    <property type="entry name" value="ComF/GntX_DNA_util-trans"/>
</dbReference>
<accession>A0A7V7TV76</accession>
<evidence type="ECO:0000259" key="3">
    <source>
        <dbReference type="Pfam" id="PF18912"/>
    </source>
</evidence>
<dbReference type="Pfam" id="PF00156">
    <property type="entry name" value="Pribosyltran"/>
    <property type="match status" value="1"/>
</dbReference>
<dbReference type="InterPro" id="IPR000836">
    <property type="entry name" value="PRTase_dom"/>
</dbReference>
<protein>
    <submittedName>
        <fullName evidence="4">ComF family protein</fullName>
    </submittedName>
</protein>
<proteinExistence type="inferred from homology"/>
<sequence>MASFWDGTGRLPGLRRAAEAVGQVLFPPVCPLCRAATAAAHALCPACWTKLAFIEPPFCAVLGTPFARDFGEGALSPEAIAAPPRFSRLRAAVLYGDTSARLASALKYADRTELAPMLAGWMRRAGAELLAEADLVVPVPLHRLRLFTRRYNQSAELARRVAAASRVPYAPLALARTRWTRRQVGLGRDARRRNVSRAFRVPDEWRARLAGRRVVLVDDVFTTGATVDAATAALLKAGAAAVDVLVFARVAAGG</sequence>
<comment type="caution">
    <text evidence="4">The sequence shown here is derived from an EMBL/GenBank/DDBJ whole genome shotgun (WGS) entry which is preliminary data.</text>
</comment>
<organism evidence="4 5">
    <name type="scientific">Plantimonas leprariae</name>
    <dbReference type="NCBI Taxonomy" id="2615207"/>
    <lineage>
        <taxon>Bacteria</taxon>
        <taxon>Pseudomonadati</taxon>
        <taxon>Pseudomonadota</taxon>
        <taxon>Alphaproteobacteria</taxon>
        <taxon>Hyphomicrobiales</taxon>
        <taxon>Aurantimonadaceae</taxon>
        <taxon>Plantimonas</taxon>
    </lineage>
</organism>
<dbReference type="AlphaFoldDB" id="A0A7V7TV76"/>
<dbReference type="Proteomes" id="UP000432089">
    <property type="component" value="Unassembled WGS sequence"/>
</dbReference>
<dbReference type="InterPro" id="IPR044005">
    <property type="entry name" value="DZR_2"/>
</dbReference>
<gene>
    <name evidence="4" type="ORF">F6X38_19580</name>
</gene>
<dbReference type="CDD" id="cd06223">
    <property type="entry name" value="PRTases_typeI"/>
    <property type="match status" value="1"/>
</dbReference>
<dbReference type="PANTHER" id="PTHR47505:SF1">
    <property type="entry name" value="DNA UTILIZATION PROTEIN YHGH"/>
    <property type="match status" value="1"/>
</dbReference>
<dbReference type="SUPFAM" id="SSF53271">
    <property type="entry name" value="PRTase-like"/>
    <property type="match status" value="1"/>
</dbReference>